<keyword evidence="3" id="KW-1185">Reference proteome</keyword>
<sequence length="73" mass="8557">MQRKARKETKQKHICKSWTLQKKLGRISRDKHCIIRVRVRVRVRGADEGTPSKPNPERQSSVPSSFINDEIME</sequence>
<evidence type="ECO:0000313" key="2">
    <source>
        <dbReference type="EMBL" id="KAK1739994.1"/>
    </source>
</evidence>
<reference evidence="2" key="1">
    <citation type="submission" date="2023-06" db="EMBL/GenBank/DDBJ databases">
        <title>Survivors Of The Sea: Transcriptome response of Skeletonema marinoi to long-term dormancy.</title>
        <authorList>
            <person name="Pinder M.I.M."/>
            <person name="Kourtchenko O."/>
            <person name="Robertson E.K."/>
            <person name="Larsson T."/>
            <person name="Maumus F."/>
            <person name="Osuna-Cruz C.M."/>
            <person name="Vancaester E."/>
            <person name="Stenow R."/>
            <person name="Vandepoele K."/>
            <person name="Ploug H."/>
            <person name="Bruchert V."/>
            <person name="Godhe A."/>
            <person name="Topel M."/>
        </authorList>
    </citation>
    <scope>NUCLEOTIDE SEQUENCE</scope>
    <source>
        <strain evidence="2">R05AC</strain>
    </source>
</reference>
<dbReference type="AlphaFoldDB" id="A0AAD9DBL1"/>
<feature type="region of interest" description="Disordered" evidence="1">
    <location>
        <begin position="44"/>
        <end position="73"/>
    </location>
</feature>
<proteinExistence type="predicted"/>
<dbReference type="EMBL" id="JATAAI010000016">
    <property type="protein sequence ID" value="KAK1739994.1"/>
    <property type="molecule type" value="Genomic_DNA"/>
</dbReference>
<organism evidence="2 3">
    <name type="scientific">Skeletonema marinoi</name>
    <dbReference type="NCBI Taxonomy" id="267567"/>
    <lineage>
        <taxon>Eukaryota</taxon>
        <taxon>Sar</taxon>
        <taxon>Stramenopiles</taxon>
        <taxon>Ochrophyta</taxon>
        <taxon>Bacillariophyta</taxon>
        <taxon>Coscinodiscophyceae</taxon>
        <taxon>Thalassiosirophycidae</taxon>
        <taxon>Thalassiosirales</taxon>
        <taxon>Skeletonemataceae</taxon>
        <taxon>Skeletonema</taxon>
        <taxon>Skeletonema marinoi-dohrnii complex</taxon>
    </lineage>
</organism>
<feature type="compositionally biased region" description="Polar residues" evidence="1">
    <location>
        <begin position="57"/>
        <end position="67"/>
    </location>
</feature>
<accession>A0AAD9DBL1</accession>
<protein>
    <submittedName>
        <fullName evidence="2">Uncharacterized protein</fullName>
    </submittedName>
</protein>
<dbReference type="Proteomes" id="UP001224775">
    <property type="component" value="Unassembled WGS sequence"/>
</dbReference>
<name>A0AAD9DBL1_9STRA</name>
<evidence type="ECO:0000256" key="1">
    <source>
        <dbReference type="SAM" id="MobiDB-lite"/>
    </source>
</evidence>
<gene>
    <name evidence="2" type="ORF">QTG54_008944</name>
</gene>
<comment type="caution">
    <text evidence="2">The sequence shown here is derived from an EMBL/GenBank/DDBJ whole genome shotgun (WGS) entry which is preliminary data.</text>
</comment>
<evidence type="ECO:0000313" key="3">
    <source>
        <dbReference type="Proteomes" id="UP001224775"/>
    </source>
</evidence>